<evidence type="ECO:0000313" key="2">
    <source>
        <dbReference type="EMBL" id="ROV96960.1"/>
    </source>
</evidence>
<protein>
    <recommendedName>
        <fullName evidence="1">Protein kinase domain-containing protein</fullName>
    </recommendedName>
</protein>
<dbReference type="SMART" id="SM00220">
    <property type="entry name" value="S_TKc"/>
    <property type="match status" value="1"/>
</dbReference>
<proteinExistence type="predicted"/>
<dbReference type="Pfam" id="PF00069">
    <property type="entry name" value="Pkinase"/>
    <property type="match status" value="1"/>
</dbReference>
<gene>
    <name evidence="2" type="ORF">VSDG_04107</name>
</gene>
<keyword evidence="3" id="KW-1185">Reference proteome</keyword>
<dbReference type="InterPro" id="IPR000719">
    <property type="entry name" value="Prot_kinase_dom"/>
</dbReference>
<accession>A0A423W172</accession>
<organism evidence="2 3">
    <name type="scientific">Cytospora chrysosperma</name>
    <name type="common">Cytospora canker fungus</name>
    <name type="synonym">Sphaeria chrysosperma</name>
    <dbReference type="NCBI Taxonomy" id="252740"/>
    <lineage>
        <taxon>Eukaryota</taxon>
        <taxon>Fungi</taxon>
        <taxon>Dikarya</taxon>
        <taxon>Ascomycota</taxon>
        <taxon>Pezizomycotina</taxon>
        <taxon>Sordariomycetes</taxon>
        <taxon>Sordariomycetidae</taxon>
        <taxon>Diaporthales</taxon>
        <taxon>Cytosporaceae</taxon>
        <taxon>Cytospora</taxon>
    </lineage>
</organism>
<feature type="domain" description="Protein kinase" evidence="1">
    <location>
        <begin position="1"/>
        <end position="297"/>
    </location>
</feature>
<dbReference type="GO" id="GO:0004672">
    <property type="term" value="F:protein kinase activity"/>
    <property type="evidence" value="ECO:0007669"/>
    <property type="project" value="InterPro"/>
</dbReference>
<dbReference type="InterPro" id="IPR011009">
    <property type="entry name" value="Kinase-like_dom_sf"/>
</dbReference>
<sequence>MSSQNTIKYAHLFADGDDQYLFVRNLGNGDQSYAQLLWHLHFGGLRVRKERARETNVQPNIVRLFSGTDVPARQEQAEDPQRWHRVAWMSYMNGGHLDDFRIGCSKRGLTVPRSLILRLVHQVASALQFMYAKPAVLHRDMHSTNILLNWAGDSELPDFYIGDFGRAVQADDEGGFRLWDAQVQTLFEEGFQPYEHDVQSLHSHVRALLACPLGKIKKGCMEAEPDIVRQVMAKLYEIANPPMATGSPPDLAGLLDLLESAPALPDGPHKNADFNFGLQDANSVTPLYHDTMDECLQ</sequence>
<dbReference type="GO" id="GO:0005524">
    <property type="term" value="F:ATP binding"/>
    <property type="evidence" value="ECO:0007669"/>
    <property type="project" value="InterPro"/>
</dbReference>
<comment type="caution">
    <text evidence="2">The sequence shown here is derived from an EMBL/GenBank/DDBJ whole genome shotgun (WGS) entry which is preliminary data.</text>
</comment>
<name>A0A423W172_CYTCH</name>
<dbReference type="EMBL" id="LJZO01000018">
    <property type="protein sequence ID" value="ROV96960.1"/>
    <property type="molecule type" value="Genomic_DNA"/>
</dbReference>
<dbReference type="OrthoDB" id="4062651at2759"/>
<dbReference type="Proteomes" id="UP000284375">
    <property type="component" value="Unassembled WGS sequence"/>
</dbReference>
<evidence type="ECO:0000313" key="3">
    <source>
        <dbReference type="Proteomes" id="UP000284375"/>
    </source>
</evidence>
<reference evidence="2 3" key="1">
    <citation type="submission" date="2015-09" db="EMBL/GenBank/DDBJ databases">
        <title>Host preference determinants of Valsa canker pathogens revealed by comparative genomics.</title>
        <authorList>
            <person name="Yin Z."/>
            <person name="Huang L."/>
        </authorList>
    </citation>
    <scope>NUCLEOTIDE SEQUENCE [LARGE SCALE GENOMIC DNA]</scope>
    <source>
        <strain evidence="2 3">YSFL</strain>
    </source>
</reference>
<dbReference type="PROSITE" id="PS50011">
    <property type="entry name" value="PROTEIN_KINASE_DOM"/>
    <property type="match status" value="1"/>
</dbReference>
<evidence type="ECO:0000259" key="1">
    <source>
        <dbReference type="PROSITE" id="PS50011"/>
    </source>
</evidence>
<dbReference type="AlphaFoldDB" id="A0A423W172"/>
<dbReference type="Gene3D" id="1.10.510.10">
    <property type="entry name" value="Transferase(Phosphotransferase) domain 1"/>
    <property type="match status" value="1"/>
</dbReference>
<dbReference type="SUPFAM" id="SSF56112">
    <property type="entry name" value="Protein kinase-like (PK-like)"/>
    <property type="match status" value="1"/>
</dbReference>